<dbReference type="InterPro" id="IPR013785">
    <property type="entry name" value="Aldolase_TIM"/>
</dbReference>
<evidence type="ECO:0000313" key="2">
    <source>
        <dbReference type="Proteomes" id="UP000479710"/>
    </source>
</evidence>
<evidence type="ECO:0000313" key="1">
    <source>
        <dbReference type="EMBL" id="KAF0932199.1"/>
    </source>
</evidence>
<accession>A0A6G1F5T8</accession>
<protein>
    <submittedName>
        <fullName evidence="1">Uncharacterized protein</fullName>
    </submittedName>
</protein>
<keyword evidence="2" id="KW-1185">Reference proteome</keyword>
<organism evidence="1 2">
    <name type="scientific">Oryza meyeriana var. granulata</name>
    <dbReference type="NCBI Taxonomy" id="110450"/>
    <lineage>
        <taxon>Eukaryota</taxon>
        <taxon>Viridiplantae</taxon>
        <taxon>Streptophyta</taxon>
        <taxon>Embryophyta</taxon>
        <taxon>Tracheophyta</taxon>
        <taxon>Spermatophyta</taxon>
        <taxon>Magnoliopsida</taxon>
        <taxon>Liliopsida</taxon>
        <taxon>Poales</taxon>
        <taxon>Poaceae</taxon>
        <taxon>BOP clade</taxon>
        <taxon>Oryzoideae</taxon>
        <taxon>Oryzeae</taxon>
        <taxon>Oryzinae</taxon>
        <taxon>Oryza</taxon>
        <taxon>Oryza meyeriana</taxon>
    </lineage>
</organism>
<sequence length="100" mass="10918">MLSRLAHPHLPCLLSSTETPDLLAWVVPFYRGRRACWNAGCCCFACSRGGVVVARKRMLLCVPTTARAPWEMAAEVAAAAALGADVAELRLDRRPPLRLD</sequence>
<reference evidence="1 2" key="1">
    <citation type="submission" date="2019-11" db="EMBL/GenBank/DDBJ databases">
        <title>Whole genome sequence of Oryza granulata.</title>
        <authorList>
            <person name="Li W."/>
        </authorList>
    </citation>
    <scope>NUCLEOTIDE SEQUENCE [LARGE SCALE GENOMIC DNA]</scope>
    <source>
        <strain evidence="2">cv. Menghai</strain>
        <tissue evidence="1">Leaf</tissue>
    </source>
</reference>
<name>A0A6G1F5T8_9ORYZ</name>
<dbReference type="Gene3D" id="3.20.20.70">
    <property type="entry name" value="Aldolase class I"/>
    <property type="match status" value="1"/>
</dbReference>
<dbReference type="AlphaFoldDB" id="A0A6G1F5T8"/>
<dbReference type="EMBL" id="SPHZ02000001">
    <property type="protein sequence ID" value="KAF0932199.1"/>
    <property type="molecule type" value="Genomic_DNA"/>
</dbReference>
<dbReference type="Proteomes" id="UP000479710">
    <property type="component" value="Unassembled WGS sequence"/>
</dbReference>
<proteinExistence type="predicted"/>
<gene>
    <name evidence="1" type="ORF">E2562_008725</name>
</gene>
<comment type="caution">
    <text evidence="1">The sequence shown here is derived from an EMBL/GenBank/DDBJ whole genome shotgun (WGS) entry which is preliminary data.</text>
</comment>